<dbReference type="Proteomes" id="UP000198582">
    <property type="component" value="Unassembled WGS sequence"/>
</dbReference>
<organism evidence="1 2">
    <name type="scientific">Amycolatopsis saalfeldensis</name>
    <dbReference type="NCBI Taxonomy" id="394193"/>
    <lineage>
        <taxon>Bacteria</taxon>
        <taxon>Bacillati</taxon>
        <taxon>Actinomycetota</taxon>
        <taxon>Actinomycetes</taxon>
        <taxon>Pseudonocardiales</taxon>
        <taxon>Pseudonocardiaceae</taxon>
        <taxon>Amycolatopsis</taxon>
    </lineage>
</organism>
<dbReference type="AlphaFoldDB" id="A0A1H8YQT3"/>
<accession>A0A1H8YQT3</accession>
<protein>
    <submittedName>
        <fullName evidence="1">Uncharacterized protein</fullName>
    </submittedName>
</protein>
<proteinExistence type="predicted"/>
<dbReference type="STRING" id="394193.SAMN04489732_14729"/>
<name>A0A1H8YQT3_9PSEU</name>
<reference evidence="1 2" key="1">
    <citation type="submission" date="2016-10" db="EMBL/GenBank/DDBJ databases">
        <authorList>
            <person name="de Groot N.N."/>
        </authorList>
    </citation>
    <scope>NUCLEOTIDE SEQUENCE [LARGE SCALE GENOMIC DNA]</scope>
    <source>
        <strain evidence="1 2">DSM 44993</strain>
    </source>
</reference>
<keyword evidence="2" id="KW-1185">Reference proteome</keyword>
<evidence type="ECO:0000313" key="1">
    <source>
        <dbReference type="EMBL" id="SEP54453.1"/>
    </source>
</evidence>
<dbReference type="RefSeq" id="WP_143086528.1">
    <property type="nucleotide sequence ID" value="NZ_FOEF01000047.1"/>
</dbReference>
<evidence type="ECO:0000313" key="2">
    <source>
        <dbReference type="Proteomes" id="UP000198582"/>
    </source>
</evidence>
<dbReference type="EMBL" id="FOEF01000047">
    <property type="protein sequence ID" value="SEP54453.1"/>
    <property type="molecule type" value="Genomic_DNA"/>
</dbReference>
<gene>
    <name evidence="1" type="ORF">SAMN04489732_14729</name>
</gene>
<sequence length="74" mass="8159">MTKLSAFLNQTAVKVITSTTRYTTVNATCADCTLNVRIALATPSEAEHIENLITKHSNHAELSSAEFVHQIMNR</sequence>